<dbReference type="GO" id="GO:0005524">
    <property type="term" value="F:ATP binding"/>
    <property type="evidence" value="ECO:0007669"/>
    <property type="project" value="InterPro"/>
</dbReference>
<dbReference type="SUPFAM" id="SSF50249">
    <property type="entry name" value="Nucleic acid-binding proteins"/>
    <property type="match status" value="1"/>
</dbReference>
<dbReference type="SUPFAM" id="SSF56091">
    <property type="entry name" value="DNA ligase/mRNA capping enzyme, catalytic domain"/>
    <property type="match status" value="1"/>
</dbReference>
<dbReference type="CDD" id="cd07906">
    <property type="entry name" value="Adenylation_DNA_ligase_LigD_LigC"/>
    <property type="match status" value="1"/>
</dbReference>
<dbReference type="GO" id="GO:0003910">
    <property type="term" value="F:DNA ligase (ATP) activity"/>
    <property type="evidence" value="ECO:0007669"/>
    <property type="project" value="UniProtKB-EC"/>
</dbReference>
<dbReference type="Pfam" id="PF04679">
    <property type="entry name" value="DNA_ligase_A_C"/>
    <property type="match status" value="1"/>
</dbReference>
<keyword evidence="7" id="KW-1185">Reference proteome</keyword>
<evidence type="ECO:0000313" key="6">
    <source>
        <dbReference type="EMBL" id="RLV49865.1"/>
    </source>
</evidence>
<protein>
    <recommendedName>
        <fullName evidence="2">DNA ligase (ATP)</fullName>
        <ecNumber evidence="2">6.5.1.1</ecNumber>
    </recommendedName>
</protein>
<dbReference type="EC" id="6.5.1.1" evidence="2"/>
<dbReference type="InterPro" id="IPR012310">
    <property type="entry name" value="DNA_ligase_ATP-dep_cent"/>
</dbReference>
<evidence type="ECO:0000259" key="5">
    <source>
        <dbReference type="PROSITE" id="PS50160"/>
    </source>
</evidence>
<dbReference type="Gene3D" id="3.30.1490.70">
    <property type="match status" value="1"/>
</dbReference>
<comment type="caution">
    <text evidence="6">The sequence shown here is derived from an EMBL/GenBank/DDBJ whole genome shotgun (WGS) entry which is preliminary data.</text>
</comment>
<dbReference type="Gene3D" id="3.30.470.30">
    <property type="entry name" value="DNA ligase/mRNA capping enzyme"/>
    <property type="match status" value="1"/>
</dbReference>
<dbReference type="CDD" id="cd07971">
    <property type="entry name" value="OBF_DNA_ligase_LigD"/>
    <property type="match status" value="1"/>
</dbReference>
<organism evidence="6 7">
    <name type="scientific">Nocardioides mangrovicus</name>
    <dbReference type="NCBI Taxonomy" id="2478913"/>
    <lineage>
        <taxon>Bacteria</taxon>
        <taxon>Bacillati</taxon>
        <taxon>Actinomycetota</taxon>
        <taxon>Actinomycetes</taxon>
        <taxon>Propionibacteriales</taxon>
        <taxon>Nocardioidaceae</taxon>
        <taxon>Nocardioides</taxon>
    </lineage>
</organism>
<dbReference type="InterPro" id="IPR012309">
    <property type="entry name" value="DNA_ligase_ATP-dep_C"/>
</dbReference>
<dbReference type="PANTHER" id="PTHR45674">
    <property type="entry name" value="DNA LIGASE 1/3 FAMILY MEMBER"/>
    <property type="match status" value="1"/>
</dbReference>
<dbReference type="PANTHER" id="PTHR45674:SF4">
    <property type="entry name" value="DNA LIGASE 1"/>
    <property type="match status" value="1"/>
</dbReference>
<evidence type="ECO:0000256" key="1">
    <source>
        <dbReference type="ARBA" id="ARBA00007572"/>
    </source>
</evidence>
<dbReference type="PROSITE" id="PS50160">
    <property type="entry name" value="DNA_LIGASE_A3"/>
    <property type="match status" value="1"/>
</dbReference>
<sequence>MLATKGERVPRGEAWSHEVKWDGIRALVDVGERVRVWTRTERDVSVAFPELQALSHAGCDLLLDGEIVRLGDGVPSLAGLADRIHLTNAGKARRLADTAPITLLAFDVLRAEGRDLSREPWAVRRERLEALGLDDVSWQVPPTYGDGEALLAGVREQGLEGVVSKKVTSRYEWGARSRSWLKFPLRTTGSYVVGGYRFETDSASRLGAVLLGERTGSGLVFRGRVGSGLAGRSGRAVARLLEPLRRADSPFVEVPRVDALGTVWVEPQVVVDVDYLRITADGRLRQPSFRGVREDVDG</sequence>
<dbReference type="Gene3D" id="2.40.50.140">
    <property type="entry name" value="Nucleic acid-binding proteins"/>
    <property type="match status" value="1"/>
</dbReference>
<evidence type="ECO:0000256" key="4">
    <source>
        <dbReference type="ARBA" id="ARBA00034003"/>
    </source>
</evidence>
<dbReference type="OrthoDB" id="9802472at2"/>
<comment type="similarity">
    <text evidence="1">Belongs to the ATP-dependent DNA ligase family.</text>
</comment>
<evidence type="ECO:0000256" key="2">
    <source>
        <dbReference type="ARBA" id="ARBA00012727"/>
    </source>
</evidence>
<accession>A0A3L8P3M8</accession>
<feature type="domain" description="ATP-dependent DNA ligase family profile" evidence="5">
    <location>
        <begin position="94"/>
        <end position="241"/>
    </location>
</feature>
<comment type="catalytic activity">
    <reaction evidence="4">
        <text>ATP + (deoxyribonucleotide)n-3'-hydroxyl + 5'-phospho-(deoxyribonucleotide)m = (deoxyribonucleotide)n+m + AMP + diphosphate.</text>
        <dbReference type="EC" id="6.5.1.1"/>
    </reaction>
</comment>
<dbReference type="EMBL" id="RDBE01000006">
    <property type="protein sequence ID" value="RLV49865.1"/>
    <property type="molecule type" value="Genomic_DNA"/>
</dbReference>
<dbReference type="InterPro" id="IPR012340">
    <property type="entry name" value="NA-bd_OB-fold"/>
</dbReference>
<gene>
    <name evidence="6" type="ORF">D9V37_08230</name>
</gene>
<dbReference type="InterPro" id="IPR050191">
    <property type="entry name" value="ATP-dep_DNA_ligase"/>
</dbReference>
<dbReference type="Pfam" id="PF01068">
    <property type="entry name" value="DNA_ligase_A_M"/>
    <property type="match status" value="1"/>
</dbReference>
<evidence type="ECO:0000313" key="7">
    <source>
        <dbReference type="Proteomes" id="UP000281708"/>
    </source>
</evidence>
<dbReference type="AlphaFoldDB" id="A0A3L8P3M8"/>
<dbReference type="GO" id="GO:0006281">
    <property type="term" value="P:DNA repair"/>
    <property type="evidence" value="ECO:0007669"/>
    <property type="project" value="InterPro"/>
</dbReference>
<proteinExistence type="inferred from homology"/>
<keyword evidence="3 6" id="KW-0436">Ligase</keyword>
<dbReference type="Proteomes" id="UP000281708">
    <property type="component" value="Unassembled WGS sequence"/>
</dbReference>
<evidence type="ECO:0000256" key="3">
    <source>
        <dbReference type="ARBA" id="ARBA00022598"/>
    </source>
</evidence>
<dbReference type="GO" id="GO:0006310">
    <property type="term" value="P:DNA recombination"/>
    <property type="evidence" value="ECO:0007669"/>
    <property type="project" value="InterPro"/>
</dbReference>
<name>A0A3L8P3M8_9ACTN</name>
<reference evidence="6 7" key="1">
    <citation type="submission" date="2018-10" db="EMBL/GenBank/DDBJ databases">
        <title>Marmoricola sp. 4Q3S-7 whole genome shotgun sequence.</title>
        <authorList>
            <person name="Li F."/>
        </authorList>
    </citation>
    <scope>NUCLEOTIDE SEQUENCE [LARGE SCALE GENOMIC DNA]</scope>
    <source>
        <strain evidence="6 7">4Q3S-7</strain>
    </source>
</reference>